<reference evidence="6 7" key="1">
    <citation type="submission" date="2020-08" db="EMBL/GenBank/DDBJ databases">
        <title>Sequencing the genomes of 1000 actinobacteria strains.</title>
        <authorList>
            <person name="Klenk H.-P."/>
        </authorList>
    </citation>
    <scope>NUCLEOTIDE SEQUENCE [LARGE SCALE GENOMIC DNA]</scope>
    <source>
        <strain evidence="6 7">DSM 44551</strain>
    </source>
</reference>
<gene>
    <name evidence="6" type="ORF">HDA36_002089</name>
</gene>
<dbReference type="Proteomes" id="UP000572635">
    <property type="component" value="Unassembled WGS sequence"/>
</dbReference>
<evidence type="ECO:0000256" key="4">
    <source>
        <dbReference type="SAM" id="SignalP"/>
    </source>
</evidence>
<dbReference type="CDD" id="cd10917">
    <property type="entry name" value="CE4_NodB_like_6s_7s"/>
    <property type="match status" value="1"/>
</dbReference>
<feature type="compositionally biased region" description="Basic and acidic residues" evidence="3">
    <location>
        <begin position="34"/>
        <end position="51"/>
    </location>
</feature>
<dbReference type="PROSITE" id="PS51677">
    <property type="entry name" value="NODB"/>
    <property type="match status" value="1"/>
</dbReference>
<feature type="chain" id="PRO_5038583321" evidence="4">
    <location>
        <begin position="29"/>
        <end position="517"/>
    </location>
</feature>
<evidence type="ECO:0000256" key="1">
    <source>
        <dbReference type="ARBA" id="ARBA00022723"/>
    </source>
</evidence>
<dbReference type="GO" id="GO:0016020">
    <property type="term" value="C:membrane"/>
    <property type="evidence" value="ECO:0007669"/>
    <property type="project" value="TreeGrafter"/>
</dbReference>
<dbReference type="PANTHER" id="PTHR10587">
    <property type="entry name" value="GLYCOSYL TRANSFERASE-RELATED"/>
    <property type="match status" value="1"/>
</dbReference>
<dbReference type="Gene3D" id="3.20.20.370">
    <property type="entry name" value="Glycoside hydrolase/deacetylase"/>
    <property type="match status" value="1"/>
</dbReference>
<evidence type="ECO:0000259" key="5">
    <source>
        <dbReference type="PROSITE" id="PS51677"/>
    </source>
</evidence>
<evidence type="ECO:0000256" key="2">
    <source>
        <dbReference type="ARBA" id="ARBA00022801"/>
    </source>
</evidence>
<protein>
    <submittedName>
        <fullName evidence="6">Peptidoglycan/xylan/chitin deacetylase (PgdA/CDA1 family)</fullName>
    </submittedName>
</protein>
<dbReference type="SUPFAM" id="SSF88713">
    <property type="entry name" value="Glycoside hydrolase/deacetylase"/>
    <property type="match status" value="1"/>
</dbReference>
<evidence type="ECO:0000256" key="3">
    <source>
        <dbReference type="SAM" id="MobiDB-lite"/>
    </source>
</evidence>
<dbReference type="PROSITE" id="PS51257">
    <property type="entry name" value="PROKAR_LIPOPROTEIN"/>
    <property type="match status" value="1"/>
</dbReference>
<dbReference type="InterPro" id="IPR050248">
    <property type="entry name" value="Polysacc_deacetylase_ArnD"/>
</dbReference>
<evidence type="ECO:0000313" key="6">
    <source>
        <dbReference type="EMBL" id="MBB5432005.1"/>
    </source>
</evidence>
<organism evidence="6 7">
    <name type="scientific">Nocardiopsis composta</name>
    <dbReference type="NCBI Taxonomy" id="157465"/>
    <lineage>
        <taxon>Bacteria</taxon>
        <taxon>Bacillati</taxon>
        <taxon>Actinomycetota</taxon>
        <taxon>Actinomycetes</taxon>
        <taxon>Streptosporangiales</taxon>
        <taxon>Nocardiopsidaceae</taxon>
        <taxon>Nocardiopsis</taxon>
    </lineage>
</organism>
<keyword evidence="7" id="KW-1185">Reference proteome</keyword>
<feature type="region of interest" description="Disordered" evidence="3">
    <location>
        <begin position="30"/>
        <end position="79"/>
    </location>
</feature>
<dbReference type="PANTHER" id="PTHR10587:SF133">
    <property type="entry name" value="CHITIN DEACETYLASE 1-RELATED"/>
    <property type="match status" value="1"/>
</dbReference>
<dbReference type="GO" id="GO:0016810">
    <property type="term" value="F:hydrolase activity, acting on carbon-nitrogen (but not peptide) bonds"/>
    <property type="evidence" value="ECO:0007669"/>
    <property type="project" value="InterPro"/>
</dbReference>
<proteinExistence type="predicted"/>
<dbReference type="AlphaFoldDB" id="A0A7W8QKM0"/>
<dbReference type="InterPro" id="IPR002509">
    <property type="entry name" value="NODB_dom"/>
</dbReference>
<accession>A0A7W8QKM0</accession>
<feature type="region of interest" description="Disordered" evidence="3">
    <location>
        <begin position="263"/>
        <end position="294"/>
    </location>
</feature>
<keyword evidence="1" id="KW-0479">Metal-binding</keyword>
<sequence length="517" mass="54330">MTLRGRALPGGRTALGAAAAAVFLLATACSPPSEGEHAGGSEEAPAEKPSGEPDELTAVDPETVADLDEEHSEEKRGDVSVEISYPVVGGAGPFADELGGITDRAAEEFADAVPGAESLTVTGALTAAGGDVLGVRLEQKEKDSDGTRTGHSTYWYDAATGATAYSTQLLAGDEELGELHERVTELLAEQDVDTAGLYPIAGMYDSIGFNPDGDLVVEFDEGQLAPAGDGRVHAVVPRKEAEPLLSDLGERARAAATAVTPDFTLEKKASAPKDGAAGEVPGRPSPASSDVDCSDPEAKCIALTFDDGPGGRTPELLDELDEYGAKATFFLTGEPIREHPETVRREYAEGHEVANHTESHPDLTTLGKGGVREELASVSGLIDRETGYRPELMRPPYGATDDTVAGVSRDLGMAEIIWSVDTNDWKDRNSSVVADRAVKGAEPGAIILMHDIHDTTVDAVPEILKRLDEKGFTMVTVSQLLGETEPGEKYFDGEEVITGKDEEDSSENGDGGKSGEE</sequence>
<feature type="compositionally biased region" description="Basic and acidic residues" evidence="3">
    <location>
        <begin position="486"/>
        <end position="500"/>
    </location>
</feature>
<comment type="caution">
    <text evidence="6">The sequence shown here is derived from an EMBL/GenBank/DDBJ whole genome shotgun (WGS) entry which is preliminary data.</text>
</comment>
<name>A0A7W8QKM0_9ACTN</name>
<dbReference type="Pfam" id="PF01522">
    <property type="entry name" value="Polysacc_deac_1"/>
    <property type="match status" value="1"/>
</dbReference>
<feature type="region of interest" description="Disordered" evidence="3">
    <location>
        <begin position="484"/>
        <end position="517"/>
    </location>
</feature>
<feature type="signal peptide" evidence="4">
    <location>
        <begin position="1"/>
        <end position="28"/>
    </location>
</feature>
<feature type="compositionally biased region" description="Acidic residues" evidence="3">
    <location>
        <begin position="52"/>
        <end position="71"/>
    </location>
</feature>
<dbReference type="GO" id="GO:0046872">
    <property type="term" value="F:metal ion binding"/>
    <property type="evidence" value="ECO:0007669"/>
    <property type="project" value="UniProtKB-KW"/>
</dbReference>
<dbReference type="EMBL" id="JACHDB010000001">
    <property type="protein sequence ID" value="MBB5432005.1"/>
    <property type="molecule type" value="Genomic_DNA"/>
</dbReference>
<dbReference type="GO" id="GO:0005975">
    <property type="term" value="P:carbohydrate metabolic process"/>
    <property type="evidence" value="ECO:0007669"/>
    <property type="project" value="InterPro"/>
</dbReference>
<dbReference type="RefSeq" id="WP_312893567.1">
    <property type="nucleotide sequence ID" value="NZ_JACHDB010000001.1"/>
</dbReference>
<evidence type="ECO:0000313" key="7">
    <source>
        <dbReference type="Proteomes" id="UP000572635"/>
    </source>
</evidence>
<keyword evidence="2" id="KW-0378">Hydrolase</keyword>
<keyword evidence="4" id="KW-0732">Signal</keyword>
<dbReference type="InterPro" id="IPR011330">
    <property type="entry name" value="Glyco_hydro/deAcase_b/a-brl"/>
</dbReference>
<feature type="domain" description="NodB homology" evidence="5">
    <location>
        <begin position="299"/>
        <end position="475"/>
    </location>
</feature>